<organism evidence="2 3">
    <name type="scientific">Prevotella multiformis DSM 16608</name>
    <dbReference type="NCBI Taxonomy" id="888743"/>
    <lineage>
        <taxon>Bacteria</taxon>
        <taxon>Pseudomonadati</taxon>
        <taxon>Bacteroidota</taxon>
        <taxon>Bacteroidia</taxon>
        <taxon>Bacteroidales</taxon>
        <taxon>Prevotellaceae</taxon>
        <taxon>Prevotella</taxon>
    </lineage>
</organism>
<sequence>MEMYTNVCTYQKLLVYLYQNLDFINMQVISTREFRANQKKYFDLAAHETIYVARRNQAPILISVAKDEDMLSREELLSIQRGLDDIKKGRVNRMEKWESLDDFLERMDHV</sequence>
<dbReference type="Proteomes" id="UP000005697">
    <property type="component" value="Unassembled WGS sequence"/>
</dbReference>
<accession>F0F9L2</accession>
<dbReference type="EMBL" id="AEWX01000032">
    <property type="protein sequence ID" value="EGC19171.1"/>
    <property type="molecule type" value="Genomic_DNA"/>
</dbReference>
<evidence type="ECO:0000313" key="3">
    <source>
        <dbReference type="Proteomes" id="UP000005697"/>
    </source>
</evidence>
<name>F0F9L2_9BACT</name>
<protein>
    <recommendedName>
        <fullName evidence="4">Prevent-host-death family protein</fullName>
    </recommendedName>
</protein>
<dbReference type="SUPFAM" id="SSF143120">
    <property type="entry name" value="YefM-like"/>
    <property type="match status" value="1"/>
</dbReference>
<comment type="similarity">
    <text evidence="1">Belongs to the phD/YefM antitoxin family.</text>
</comment>
<reference evidence="2 3" key="1">
    <citation type="submission" date="2011-01" db="EMBL/GenBank/DDBJ databases">
        <authorList>
            <person name="Muzny D."/>
            <person name="Qin X."/>
            <person name="Deng J."/>
            <person name="Jiang H."/>
            <person name="Liu Y."/>
            <person name="Qu J."/>
            <person name="Song X.-Z."/>
            <person name="Zhang L."/>
            <person name="Thornton R."/>
            <person name="Coyle M."/>
            <person name="Francisco L."/>
            <person name="Jackson L."/>
            <person name="Javaid M."/>
            <person name="Korchina V."/>
            <person name="Kovar C."/>
            <person name="Mata R."/>
            <person name="Mathew T."/>
            <person name="Ngo R."/>
            <person name="Nguyen L."/>
            <person name="Nguyen N."/>
            <person name="Okwuonu G."/>
            <person name="Ongeri F."/>
            <person name="Pham C."/>
            <person name="Simmons D."/>
            <person name="Wilczek-Boney K."/>
            <person name="Hale W."/>
            <person name="Jakkamsetti A."/>
            <person name="Pham P."/>
            <person name="Ruth R."/>
            <person name="San Lucas F."/>
            <person name="Warren J."/>
            <person name="Zhang J."/>
            <person name="Zhao Z."/>
            <person name="Zhou C."/>
            <person name="Zhu D."/>
            <person name="Lee S."/>
            <person name="Bess C."/>
            <person name="Blankenburg K."/>
            <person name="Forbes L."/>
            <person name="Fu Q."/>
            <person name="Gubbala S."/>
            <person name="Hirani K."/>
            <person name="Jayaseelan J.C."/>
            <person name="Lara F."/>
            <person name="Munidasa M."/>
            <person name="Palculict T."/>
            <person name="Patil S."/>
            <person name="Pu L.-L."/>
            <person name="Saada N."/>
            <person name="Tang L."/>
            <person name="Weissenberger G."/>
            <person name="Zhu Y."/>
            <person name="Hemphill L."/>
            <person name="Shang Y."/>
            <person name="Youmans B."/>
            <person name="Ayvaz T."/>
            <person name="Ross M."/>
            <person name="Santibanez J."/>
            <person name="Aqrawi P."/>
            <person name="Gross S."/>
            <person name="Joshi V."/>
            <person name="Fowler G."/>
            <person name="Nazareth L."/>
            <person name="Reid J."/>
            <person name="Worley K."/>
            <person name="Petrosino J."/>
            <person name="Highlander S."/>
            <person name="Gibbs R."/>
        </authorList>
    </citation>
    <scope>NUCLEOTIDE SEQUENCE [LARGE SCALE GENOMIC DNA]</scope>
    <source>
        <strain evidence="2 3">DSM 16608</strain>
    </source>
</reference>
<evidence type="ECO:0000313" key="2">
    <source>
        <dbReference type="EMBL" id="EGC19171.1"/>
    </source>
</evidence>
<dbReference type="eggNOG" id="ENOG5033IJK">
    <property type="taxonomic scope" value="Bacteria"/>
</dbReference>
<dbReference type="HOGENOM" id="CLU_155837_5_1_10"/>
<keyword evidence="3" id="KW-1185">Reference proteome</keyword>
<gene>
    <name evidence="2" type="ORF">HMPREF9141_2279</name>
</gene>
<dbReference type="AlphaFoldDB" id="F0F9L2"/>
<proteinExistence type="inferred from homology"/>
<dbReference type="InterPro" id="IPR036165">
    <property type="entry name" value="YefM-like_sf"/>
</dbReference>
<comment type="caution">
    <text evidence="2">The sequence shown here is derived from an EMBL/GenBank/DDBJ whole genome shotgun (WGS) entry which is preliminary data.</text>
</comment>
<evidence type="ECO:0008006" key="4">
    <source>
        <dbReference type="Google" id="ProtNLM"/>
    </source>
</evidence>
<evidence type="ECO:0000256" key="1">
    <source>
        <dbReference type="ARBA" id="ARBA00009981"/>
    </source>
</evidence>